<dbReference type="PIRSF" id="PIRSF030066">
    <property type="entry name" value="UCP030066"/>
    <property type="match status" value="1"/>
</dbReference>
<keyword evidence="4 5" id="KW-0472">Membrane</keyword>
<evidence type="ECO:0000256" key="3">
    <source>
        <dbReference type="ARBA" id="ARBA00022989"/>
    </source>
</evidence>
<dbReference type="AlphaFoldDB" id="A0A841JIT1"/>
<evidence type="ECO:0000256" key="1">
    <source>
        <dbReference type="ARBA" id="ARBA00004141"/>
    </source>
</evidence>
<name>A0A841JIT1_9SPHI</name>
<comment type="caution">
    <text evidence="6">The sequence shown here is derived from an EMBL/GenBank/DDBJ whole genome shotgun (WGS) entry which is preliminary data.</text>
</comment>
<keyword evidence="3 5" id="KW-1133">Transmembrane helix</keyword>
<organism evidence="6 7">
    <name type="scientific">Mucilaginibacter lappiensis</name>
    <dbReference type="NCBI Taxonomy" id="354630"/>
    <lineage>
        <taxon>Bacteria</taxon>
        <taxon>Pseudomonadati</taxon>
        <taxon>Bacteroidota</taxon>
        <taxon>Sphingobacteriia</taxon>
        <taxon>Sphingobacteriales</taxon>
        <taxon>Sphingobacteriaceae</taxon>
        <taxon>Mucilaginibacter</taxon>
    </lineage>
</organism>
<accession>A0A841JIT1</accession>
<feature type="transmembrane region" description="Helical" evidence="5">
    <location>
        <begin position="7"/>
        <end position="25"/>
    </location>
</feature>
<feature type="transmembrane region" description="Helical" evidence="5">
    <location>
        <begin position="97"/>
        <end position="115"/>
    </location>
</feature>
<dbReference type="EMBL" id="JACHCA010000019">
    <property type="protein sequence ID" value="MBB6131069.1"/>
    <property type="molecule type" value="Genomic_DNA"/>
</dbReference>
<keyword evidence="2 5" id="KW-0812">Transmembrane</keyword>
<comment type="subcellular location">
    <subcellularLocation>
        <location evidence="1">Membrane</location>
        <topology evidence="1">Multi-pass membrane protein</topology>
    </subcellularLocation>
</comment>
<dbReference type="Pfam" id="PF13564">
    <property type="entry name" value="DoxX_2"/>
    <property type="match status" value="1"/>
</dbReference>
<dbReference type="Proteomes" id="UP000548326">
    <property type="component" value="Unassembled WGS sequence"/>
</dbReference>
<evidence type="ECO:0000313" key="6">
    <source>
        <dbReference type="EMBL" id="MBB6131069.1"/>
    </source>
</evidence>
<reference evidence="6 7" key="1">
    <citation type="submission" date="2020-08" db="EMBL/GenBank/DDBJ databases">
        <title>Genomic Encyclopedia of Type Strains, Phase IV (KMG-V): Genome sequencing to study the core and pangenomes of soil and plant-associated prokaryotes.</title>
        <authorList>
            <person name="Whitman W."/>
        </authorList>
    </citation>
    <scope>NUCLEOTIDE SEQUENCE [LARGE SCALE GENOMIC DNA]</scope>
    <source>
        <strain evidence="6 7">MP601</strain>
    </source>
</reference>
<dbReference type="InterPro" id="IPR016944">
    <property type="entry name" value="UCP030066"/>
</dbReference>
<sequence>MKKINIFYWICTGILIAMVGVGSVLDAISYPDSVKMVTGLGYPAYLVPFLGIAKLLAFTVILVPGYHRLKEWAYAGIAFDILGALYSNIVLGKPFPALIFIIMPILLLVGSYVFYHKRSAADNPILVKN</sequence>
<gene>
    <name evidence="6" type="ORF">HDF22_005220</name>
</gene>
<feature type="transmembrane region" description="Helical" evidence="5">
    <location>
        <begin position="72"/>
        <end position="91"/>
    </location>
</feature>
<protein>
    <submittedName>
        <fullName evidence="6">Putative membrane protein</fullName>
    </submittedName>
</protein>
<evidence type="ECO:0000313" key="7">
    <source>
        <dbReference type="Proteomes" id="UP000548326"/>
    </source>
</evidence>
<dbReference type="InterPro" id="IPR032808">
    <property type="entry name" value="DoxX"/>
</dbReference>
<dbReference type="RefSeq" id="WP_183589663.1">
    <property type="nucleotide sequence ID" value="NZ_JACHCA010000019.1"/>
</dbReference>
<evidence type="ECO:0000256" key="5">
    <source>
        <dbReference type="SAM" id="Phobius"/>
    </source>
</evidence>
<evidence type="ECO:0000256" key="4">
    <source>
        <dbReference type="ARBA" id="ARBA00023136"/>
    </source>
</evidence>
<feature type="transmembrane region" description="Helical" evidence="5">
    <location>
        <begin position="45"/>
        <end position="65"/>
    </location>
</feature>
<proteinExistence type="predicted"/>
<dbReference type="GO" id="GO:0016020">
    <property type="term" value="C:membrane"/>
    <property type="evidence" value="ECO:0007669"/>
    <property type="project" value="UniProtKB-SubCell"/>
</dbReference>
<evidence type="ECO:0000256" key="2">
    <source>
        <dbReference type="ARBA" id="ARBA00022692"/>
    </source>
</evidence>